<feature type="chain" id="PRO_5002463130" evidence="1">
    <location>
        <begin position="27"/>
        <end position="103"/>
    </location>
</feature>
<keyword evidence="3" id="KW-1185">Reference proteome</keyword>
<dbReference type="OrthoDB" id="5957510at2"/>
<dbReference type="InterPro" id="IPR012902">
    <property type="entry name" value="N_methyl_site"/>
</dbReference>
<gene>
    <name evidence="2" type="ORF">VI08_09870</name>
</gene>
<comment type="caution">
    <text evidence="2">The sequence shown here is derived from an EMBL/GenBank/DDBJ whole genome shotgun (WGS) entry which is preliminary data.</text>
</comment>
<dbReference type="NCBIfam" id="TIGR02532">
    <property type="entry name" value="IV_pilin_GFxxxE"/>
    <property type="match status" value="1"/>
</dbReference>
<evidence type="ECO:0000313" key="2">
    <source>
        <dbReference type="EMBL" id="KJV34647.1"/>
    </source>
</evidence>
<name>A0A0F3KUN1_9GAMM</name>
<dbReference type="RefSeq" id="WP_045829422.1">
    <property type="nucleotide sequence ID" value="NZ_JZRB01000019.1"/>
</dbReference>
<accession>A0A0F3KUN1</accession>
<dbReference type="Proteomes" id="UP000033651">
    <property type="component" value="Unassembled WGS sequence"/>
</dbReference>
<keyword evidence="1" id="KW-0732">Signal</keyword>
<sequence>MATLIESLTALAIFAVGASASASWLAQSTHATARASARTRALALATDVEARLRAGGAADPAHLRARARQALGGAATGEVTCGPGACLIRLRWPGGALDWGVAR</sequence>
<reference evidence="2 3" key="1">
    <citation type="submission" date="2015-03" db="EMBL/GenBank/DDBJ databases">
        <title>Draft genome sequence of Luteibacter yeojuensis strain SU11.</title>
        <authorList>
            <person name="Sulaiman J."/>
            <person name="Priya K."/>
            <person name="Chan K.-G."/>
        </authorList>
    </citation>
    <scope>NUCLEOTIDE SEQUENCE [LARGE SCALE GENOMIC DNA]</scope>
    <source>
        <strain evidence="2 3">SU11</strain>
    </source>
</reference>
<evidence type="ECO:0000313" key="3">
    <source>
        <dbReference type="Proteomes" id="UP000033651"/>
    </source>
</evidence>
<feature type="signal peptide" evidence="1">
    <location>
        <begin position="1"/>
        <end position="26"/>
    </location>
</feature>
<dbReference type="EMBL" id="JZRB01000019">
    <property type="protein sequence ID" value="KJV34647.1"/>
    <property type="molecule type" value="Genomic_DNA"/>
</dbReference>
<proteinExistence type="predicted"/>
<dbReference type="PATRIC" id="fig|345309.4.peg.1214"/>
<organism evidence="2 3">
    <name type="scientific">Luteibacter yeojuensis</name>
    <dbReference type="NCBI Taxonomy" id="345309"/>
    <lineage>
        <taxon>Bacteria</taxon>
        <taxon>Pseudomonadati</taxon>
        <taxon>Pseudomonadota</taxon>
        <taxon>Gammaproteobacteria</taxon>
        <taxon>Lysobacterales</taxon>
        <taxon>Rhodanobacteraceae</taxon>
        <taxon>Luteibacter</taxon>
    </lineage>
</organism>
<protein>
    <submittedName>
        <fullName evidence="2">Uncharacterized protein</fullName>
    </submittedName>
</protein>
<dbReference type="AlphaFoldDB" id="A0A0F3KUN1"/>
<evidence type="ECO:0000256" key="1">
    <source>
        <dbReference type="SAM" id="SignalP"/>
    </source>
</evidence>